<dbReference type="InterPro" id="IPR028939">
    <property type="entry name" value="P5C_Rdtase_cat_N"/>
</dbReference>
<evidence type="ECO:0000256" key="2">
    <source>
        <dbReference type="SAM" id="MobiDB-lite"/>
    </source>
</evidence>
<dbReference type="InterPro" id="IPR003099">
    <property type="entry name" value="Prephen_DH"/>
</dbReference>
<dbReference type="PANTHER" id="PTHR43207">
    <property type="entry name" value="AROGENATE DEHYDROGENASE-RELATED"/>
    <property type="match status" value="1"/>
</dbReference>
<dbReference type="GO" id="GO:0006571">
    <property type="term" value="P:tyrosine biosynthetic process"/>
    <property type="evidence" value="ECO:0007669"/>
    <property type="project" value="InterPro"/>
</dbReference>
<dbReference type="InterPro" id="IPR012070">
    <property type="entry name" value="Arogenate_DH_2"/>
</dbReference>
<dbReference type="EMBL" id="MG681186">
    <property type="protein sequence ID" value="AYE54614.1"/>
    <property type="molecule type" value="mRNA"/>
</dbReference>
<feature type="region of interest" description="Disordered" evidence="2">
    <location>
        <begin position="322"/>
        <end position="347"/>
    </location>
</feature>
<dbReference type="Pfam" id="PF03807">
    <property type="entry name" value="F420_oxidored"/>
    <property type="match status" value="1"/>
</dbReference>
<dbReference type="SUPFAM" id="SSF51735">
    <property type="entry name" value="NAD(P)-binding Rossmann-fold domains"/>
    <property type="match status" value="1"/>
</dbReference>
<feature type="compositionally biased region" description="Low complexity" evidence="2">
    <location>
        <begin position="323"/>
        <end position="336"/>
    </location>
</feature>
<evidence type="ECO:0000313" key="4">
    <source>
        <dbReference type="EMBL" id="AYE54614.1"/>
    </source>
</evidence>
<dbReference type="GO" id="GO:0004665">
    <property type="term" value="F:prephenate dehydrogenase (NADP+) activity"/>
    <property type="evidence" value="ECO:0007669"/>
    <property type="project" value="InterPro"/>
</dbReference>
<name>A0A386QX81_SIMCH</name>
<dbReference type="InterPro" id="IPR045011">
    <property type="entry name" value="TYRAAT1/2"/>
</dbReference>
<dbReference type="Gene3D" id="3.40.50.720">
    <property type="entry name" value="NAD(P)-binding Rossmann-like Domain"/>
    <property type="match status" value="1"/>
</dbReference>
<dbReference type="GO" id="GO:0033730">
    <property type="term" value="F:arogenate dehydrogenase (NADP+) activity"/>
    <property type="evidence" value="ECO:0007669"/>
    <property type="project" value="InterPro"/>
</dbReference>
<protein>
    <submittedName>
        <fullName evidence="4">Arogenate dehydrogenase alpha</fullName>
    </submittedName>
</protein>
<dbReference type="AlphaFoldDB" id="A0A386QX81"/>
<accession>A0A386QX81</accession>
<sequence>MLSLHHAKSPLYSPPLPLPSFRHPHLHCRLHLRATLNGALHLLPTATSESTHPTKLKIAIIGFGNFGQFLAKTLVQQGHSVLAHSRTDHSAAAASMGATFYTDPHDLCESHPDVILLCTSILSTERVLRTLPLHRLRRSTLFVDVLSVKEFPRSLFLHLLPPDFDILCTHPMFGPDSARHGWAGLPLVFDRVRVGSNQDRAARVESFLDIFRREGCRMVEMSCAEHDRYAAGSQFITHMMGRVLEKLELEDTPINTKGYESLLKLVDNTAKDSFELFYGLFLYNKNAMKQLERMDVAFETIKKQLAGHLHGMVTKQLILETHNSNSNSNSNSNTNANEKKERKLLPVPVPVPVPVAGAKLSTSTSKNFDLVVAKR</sequence>
<dbReference type="InterPro" id="IPR059064">
    <property type="entry name" value="TYRAAT2_C"/>
</dbReference>
<dbReference type="PROSITE" id="PS51176">
    <property type="entry name" value="PDH_ADH"/>
    <property type="match status" value="1"/>
</dbReference>
<dbReference type="InterPro" id="IPR036291">
    <property type="entry name" value="NAD(P)-bd_dom_sf"/>
</dbReference>
<organism evidence="4">
    <name type="scientific">Simmondsia chinensis</name>
    <name type="common">Jojoba</name>
    <name type="synonym">Buxus chinensis</name>
    <dbReference type="NCBI Taxonomy" id="3999"/>
    <lineage>
        <taxon>Eukaryota</taxon>
        <taxon>Viridiplantae</taxon>
        <taxon>Streptophyta</taxon>
        <taxon>Embryophyta</taxon>
        <taxon>Tracheophyta</taxon>
        <taxon>Spermatophyta</taxon>
        <taxon>Magnoliopsida</taxon>
        <taxon>eudicotyledons</taxon>
        <taxon>Gunneridae</taxon>
        <taxon>Pentapetalae</taxon>
        <taxon>Caryophyllales</taxon>
        <taxon>Simmondsiaceae</taxon>
        <taxon>Simmondsia</taxon>
    </lineage>
</organism>
<keyword evidence="1" id="KW-0560">Oxidoreductase</keyword>
<dbReference type="Pfam" id="PF26213">
    <property type="entry name" value="TYRAAT1_C"/>
    <property type="match status" value="1"/>
</dbReference>
<feature type="domain" description="Prephenate/arogenate dehydrogenase" evidence="3">
    <location>
        <begin position="56"/>
        <end position="335"/>
    </location>
</feature>
<dbReference type="PANTHER" id="PTHR43207:SF4">
    <property type="entry name" value="AROGENATE DEHYDROGENASE 2, CHLOROPLASTIC"/>
    <property type="match status" value="1"/>
</dbReference>
<evidence type="ECO:0000256" key="1">
    <source>
        <dbReference type="ARBA" id="ARBA00023002"/>
    </source>
</evidence>
<dbReference type="GO" id="GO:0008977">
    <property type="term" value="F:prephenate dehydrogenase (NAD+) activity"/>
    <property type="evidence" value="ECO:0007669"/>
    <property type="project" value="InterPro"/>
</dbReference>
<dbReference type="PIRSF" id="PIRSF036577">
    <property type="entry name" value="PDH_ADH_plant"/>
    <property type="match status" value="1"/>
</dbReference>
<proteinExistence type="evidence at transcript level"/>
<reference evidence="4" key="1">
    <citation type="submission" date="2017-12" db="EMBL/GenBank/DDBJ databases">
        <title>Deciphering the molecular mechanism underlying relaxed regulation of tyrosine biosynthesis in Caryophyllales.</title>
        <authorList>
            <person name="Lopez Nieves S."/>
        </authorList>
    </citation>
    <scope>NUCLEOTIDE SEQUENCE</scope>
</reference>
<evidence type="ECO:0000259" key="3">
    <source>
        <dbReference type="PROSITE" id="PS51176"/>
    </source>
</evidence>